<dbReference type="AlphaFoldDB" id="A0A4R3MZD7"/>
<evidence type="ECO:0000313" key="1">
    <source>
        <dbReference type="EMBL" id="TCT19689.1"/>
    </source>
</evidence>
<protein>
    <submittedName>
        <fullName evidence="1">Uncharacterized protein</fullName>
    </submittedName>
</protein>
<dbReference type="OrthoDB" id="7064787at2"/>
<sequence>MEAIRQIQTVENGTVHIQLPELFWGREVEIIVLPAPQSIQPVKSSHSLRGCLKQYAQPDLIAQEPDAWPVTASEKHEPR</sequence>
<accession>A0A4R3MZD7</accession>
<comment type="caution">
    <text evidence="1">The sequence shown here is derived from an EMBL/GenBank/DDBJ whole genome shotgun (WGS) entry which is preliminary data.</text>
</comment>
<gene>
    <name evidence="1" type="ORF">EDC35_10717</name>
</gene>
<dbReference type="RefSeq" id="WP_132977747.1">
    <property type="nucleotide sequence ID" value="NZ_SMAO01000007.1"/>
</dbReference>
<reference evidence="1 2" key="1">
    <citation type="submission" date="2019-03" db="EMBL/GenBank/DDBJ databases">
        <title>Genomic Encyclopedia of Type Strains, Phase IV (KMG-IV): sequencing the most valuable type-strain genomes for metagenomic binning, comparative biology and taxonomic classification.</title>
        <authorList>
            <person name="Goeker M."/>
        </authorList>
    </citation>
    <scope>NUCLEOTIDE SEQUENCE [LARGE SCALE GENOMIC DNA]</scope>
    <source>
        <strain evidence="1 2">DSM 13587</strain>
    </source>
</reference>
<dbReference type="Proteomes" id="UP000295717">
    <property type="component" value="Unassembled WGS sequence"/>
</dbReference>
<evidence type="ECO:0000313" key="2">
    <source>
        <dbReference type="Proteomes" id="UP000295717"/>
    </source>
</evidence>
<organism evidence="1 2">
    <name type="scientific">Thiobaca trueperi</name>
    <dbReference type="NCBI Taxonomy" id="127458"/>
    <lineage>
        <taxon>Bacteria</taxon>
        <taxon>Pseudomonadati</taxon>
        <taxon>Pseudomonadota</taxon>
        <taxon>Gammaproteobacteria</taxon>
        <taxon>Chromatiales</taxon>
        <taxon>Chromatiaceae</taxon>
        <taxon>Thiobaca</taxon>
    </lineage>
</organism>
<name>A0A4R3MZD7_9GAMM</name>
<keyword evidence="2" id="KW-1185">Reference proteome</keyword>
<proteinExistence type="predicted"/>
<dbReference type="EMBL" id="SMAO01000007">
    <property type="protein sequence ID" value="TCT19689.1"/>
    <property type="molecule type" value="Genomic_DNA"/>
</dbReference>